<reference evidence="6 7" key="1">
    <citation type="submission" date="2020-04" db="EMBL/GenBank/DDBJ databases">
        <title>Sphingobium sp. AR-3-1 isolated from Arctic soil.</title>
        <authorList>
            <person name="Dahal R.H."/>
            <person name="Chaudhary D.K."/>
        </authorList>
    </citation>
    <scope>NUCLEOTIDE SEQUENCE [LARGE SCALE GENOMIC DNA]</scope>
    <source>
        <strain evidence="6 7">AR-3-1</strain>
    </source>
</reference>
<dbReference type="SUPFAM" id="SSF53850">
    <property type="entry name" value="Periplasmic binding protein-like II"/>
    <property type="match status" value="1"/>
</dbReference>
<organism evidence="6 7">
    <name type="scientific">Sphingobium psychrophilum</name>
    <dbReference type="NCBI Taxonomy" id="2728834"/>
    <lineage>
        <taxon>Bacteria</taxon>
        <taxon>Pseudomonadati</taxon>
        <taxon>Pseudomonadota</taxon>
        <taxon>Alphaproteobacteria</taxon>
        <taxon>Sphingomonadales</taxon>
        <taxon>Sphingomonadaceae</taxon>
        <taxon>Sphingobium</taxon>
    </lineage>
</organism>
<evidence type="ECO:0000256" key="3">
    <source>
        <dbReference type="ARBA" id="ARBA00023125"/>
    </source>
</evidence>
<dbReference type="GO" id="GO:0043565">
    <property type="term" value="F:sequence-specific DNA binding"/>
    <property type="evidence" value="ECO:0007669"/>
    <property type="project" value="TreeGrafter"/>
</dbReference>
<evidence type="ECO:0000256" key="2">
    <source>
        <dbReference type="ARBA" id="ARBA00023015"/>
    </source>
</evidence>
<dbReference type="NCBIfam" id="NF008352">
    <property type="entry name" value="PRK11139.1"/>
    <property type="match status" value="1"/>
</dbReference>
<keyword evidence="7" id="KW-1185">Reference proteome</keyword>
<dbReference type="Pfam" id="PF03466">
    <property type="entry name" value="LysR_substrate"/>
    <property type="match status" value="1"/>
</dbReference>
<dbReference type="InterPro" id="IPR036388">
    <property type="entry name" value="WH-like_DNA-bd_sf"/>
</dbReference>
<dbReference type="GO" id="GO:0006351">
    <property type="term" value="P:DNA-templated transcription"/>
    <property type="evidence" value="ECO:0007669"/>
    <property type="project" value="TreeGrafter"/>
</dbReference>
<dbReference type="Gene3D" id="3.40.190.10">
    <property type="entry name" value="Periplasmic binding protein-like II"/>
    <property type="match status" value="2"/>
</dbReference>
<dbReference type="FunFam" id="1.10.10.10:FF:000038">
    <property type="entry name" value="Glycine cleavage system transcriptional activator"/>
    <property type="match status" value="1"/>
</dbReference>
<evidence type="ECO:0000259" key="5">
    <source>
        <dbReference type="PROSITE" id="PS50931"/>
    </source>
</evidence>
<dbReference type="GO" id="GO:0003700">
    <property type="term" value="F:DNA-binding transcription factor activity"/>
    <property type="evidence" value="ECO:0007669"/>
    <property type="project" value="InterPro"/>
</dbReference>
<dbReference type="PROSITE" id="PS50931">
    <property type="entry name" value="HTH_LYSR"/>
    <property type="match status" value="1"/>
</dbReference>
<dbReference type="PANTHER" id="PTHR30537:SF74">
    <property type="entry name" value="HTH-TYPE TRANSCRIPTIONAL REGULATOR TRPI"/>
    <property type="match status" value="1"/>
</dbReference>
<dbReference type="InterPro" id="IPR036390">
    <property type="entry name" value="WH_DNA-bd_sf"/>
</dbReference>
<evidence type="ECO:0000256" key="1">
    <source>
        <dbReference type="ARBA" id="ARBA00009437"/>
    </source>
</evidence>
<dbReference type="PRINTS" id="PR00039">
    <property type="entry name" value="HTHLYSR"/>
</dbReference>
<dbReference type="InterPro" id="IPR058163">
    <property type="entry name" value="LysR-type_TF_proteobact-type"/>
</dbReference>
<dbReference type="AlphaFoldDB" id="A0A7X9ZTT9"/>
<dbReference type="CDD" id="cd08432">
    <property type="entry name" value="PBP2_GcdR_TrpI_HvrB_AmpR_like"/>
    <property type="match status" value="1"/>
</dbReference>
<dbReference type="Gene3D" id="1.10.10.10">
    <property type="entry name" value="Winged helix-like DNA-binding domain superfamily/Winged helix DNA-binding domain"/>
    <property type="match status" value="1"/>
</dbReference>
<proteinExistence type="inferred from homology"/>
<dbReference type="PANTHER" id="PTHR30537">
    <property type="entry name" value="HTH-TYPE TRANSCRIPTIONAL REGULATOR"/>
    <property type="match status" value="1"/>
</dbReference>
<comment type="similarity">
    <text evidence="1">Belongs to the LysR transcriptional regulatory family.</text>
</comment>
<dbReference type="EMBL" id="JABBFV010000019">
    <property type="protein sequence ID" value="NML12353.1"/>
    <property type="molecule type" value="Genomic_DNA"/>
</dbReference>
<evidence type="ECO:0000256" key="4">
    <source>
        <dbReference type="ARBA" id="ARBA00023163"/>
    </source>
</evidence>
<keyword evidence="3" id="KW-0238">DNA-binding</keyword>
<keyword evidence="4" id="KW-0804">Transcription</keyword>
<protein>
    <submittedName>
        <fullName evidence="6">Transcriptional regulator GcvA</fullName>
    </submittedName>
</protein>
<dbReference type="Pfam" id="PF00126">
    <property type="entry name" value="HTH_1"/>
    <property type="match status" value="1"/>
</dbReference>
<comment type="caution">
    <text evidence="6">The sequence shown here is derived from an EMBL/GenBank/DDBJ whole genome shotgun (WGS) entry which is preliminary data.</text>
</comment>
<evidence type="ECO:0000313" key="6">
    <source>
        <dbReference type="EMBL" id="NML12353.1"/>
    </source>
</evidence>
<name>A0A7X9ZTT9_9SPHN</name>
<sequence>MRIPPLTALRAFECAGRKLSFTLAAAELGVTPGAVSRQIRVLEDFLSLQLFHRANREVSLTQEGADYLAKITDAFALIKSATEHLMEVPEGAPLRVSTSSTYTLRWLMPRMHSFYSQYPGNNLQLTMSLAAVDFQRDDLDATIKLGNEDTPQSVVRYLFDADLVAVCSPKLLQQGVPLDRISDLARHTLLHSTARPSNWALWLKEAGMPDLVGANIMRFESSSLAYQAAADGVGIAMAQLPLILDDLESGTLIMPFPISTPDDCRYNLIWPDRMPRNPSFKPFRDWMLEEARKTSARMEALKLDMARRRAEWHLAAVA</sequence>
<dbReference type="Proteomes" id="UP000519023">
    <property type="component" value="Unassembled WGS sequence"/>
</dbReference>
<feature type="domain" description="HTH lysR-type" evidence="5">
    <location>
        <begin position="4"/>
        <end position="61"/>
    </location>
</feature>
<evidence type="ECO:0000313" key="7">
    <source>
        <dbReference type="Proteomes" id="UP000519023"/>
    </source>
</evidence>
<accession>A0A7X9ZTT9</accession>
<dbReference type="RefSeq" id="WP_169574752.1">
    <property type="nucleotide sequence ID" value="NZ_JABBFV010000019.1"/>
</dbReference>
<dbReference type="FunFam" id="3.40.190.10:FF:000017">
    <property type="entry name" value="Glycine cleavage system transcriptional activator"/>
    <property type="match status" value="1"/>
</dbReference>
<dbReference type="InterPro" id="IPR000847">
    <property type="entry name" value="LysR_HTH_N"/>
</dbReference>
<gene>
    <name evidence="6" type="primary">gcvA</name>
    <name evidence="6" type="ORF">HHL08_19805</name>
</gene>
<dbReference type="InterPro" id="IPR005119">
    <property type="entry name" value="LysR_subst-bd"/>
</dbReference>
<dbReference type="SUPFAM" id="SSF46785">
    <property type="entry name" value="Winged helix' DNA-binding domain"/>
    <property type="match status" value="1"/>
</dbReference>
<keyword evidence="2" id="KW-0805">Transcription regulation</keyword>